<dbReference type="Gene3D" id="1.10.287.110">
    <property type="entry name" value="DnaJ domain"/>
    <property type="match status" value="1"/>
</dbReference>
<dbReference type="Pfam" id="PF00226">
    <property type="entry name" value="DnaJ"/>
    <property type="match status" value="1"/>
</dbReference>
<accession>A0A075GL44</accession>
<dbReference type="AlphaFoldDB" id="A0A075GL44"/>
<feature type="domain" description="J" evidence="1">
    <location>
        <begin position="4"/>
        <end position="72"/>
    </location>
</feature>
<dbReference type="PRINTS" id="PR00625">
    <property type="entry name" value="JDOMAIN"/>
</dbReference>
<name>A0A075GL44_9ARCH</name>
<evidence type="ECO:0000313" key="2">
    <source>
        <dbReference type="EMBL" id="AIF03860.1"/>
    </source>
</evidence>
<dbReference type="CDD" id="cd06257">
    <property type="entry name" value="DnaJ"/>
    <property type="match status" value="1"/>
</dbReference>
<evidence type="ECO:0000259" key="1">
    <source>
        <dbReference type="PROSITE" id="PS50076"/>
    </source>
</evidence>
<dbReference type="EMBL" id="KF900692">
    <property type="protein sequence ID" value="AIF03860.1"/>
    <property type="molecule type" value="Genomic_DNA"/>
</dbReference>
<keyword evidence="2" id="KW-0346">Stress response</keyword>
<dbReference type="SUPFAM" id="SSF46565">
    <property type="entry name" value="Chaperone J-domain"/>
    <property type="match status" value="1"/>
</dbReference>
<dbReference type="PANTHER" id="PTHR44240">
    <property type="entry name" value="DNAJ DOMAIN (PROKARYOTIC HEAT SHOCK PROTEIN)-RELATED"/>
    <property type="match status" value="1"/>
</dbReference>
<dbReference type="InterPro" id="IPR036869">
    <property type="entry name" value="J_dom_sf"/>
</dbReference>
<reference evidence="2" key="1">
    <citation type="journal article" date="2014" name="Genome Biol. Evol.">
        <title>Pangenome evidence for extensive interdomain horizontal transfer affecting lineage core and shell genes in uncultured planktonic thaumarchaeota and euryarchaeota.</title>
        <authorList>
            <person name="Deschamps P."/>
            <person name="Zivanovic Y."/>
            <person name="Moreira D."/>
            <person name="Rodriguez-Valera F."/>
            <person name="Lopez-Garcia P."/>
        </authorList>
    </citation>
    <scope>NUCLEOTIDE SEQUENCE</scope>
</reference>
<proteinExistence type="predicted"/>
<dbReference type="InterPro" id="IPR001623">
    <property type="entry name" value="DnaJ_domain"/>
</dbReference>
<dbReference type="InterPro" id="IPR052276">
    <property type="entry name" value="Diphthamide-biosynth_chaperone"/>
</dbReference>
<dbReference type="PROSITE" id="PS50076">
    <property type="entry name" value="DNAJ_2"/>
    <property type="match status" value="1"/>
</dbReference>
<protein>
    <submittedName>
        <fullName evidence="2">Heat shock protein DnaJ domain-containing protein</fullName>
    </submittedName>
</protein>
<sequence length="368" mass="41277">MVKNNYEILGVPEDASRNEIRSAFRNLALTHHADRGGHDEEFIIIKQAFEDLKVGKKFPDSLDEKKRKSKFFWGTDEEERLRHNTLLSNDVAQEIKLGQEWIDALSRTNATGIRLFGSNELGQIELERKPTGALSIKGKFWAGTILHANHVFMWGSITSPYFSDNDDSKTLIHLTKGTFKLMEPIDNGYNIENGSHIIVDNGDIICGNVNGIRQQVPHPTGRVGMSLTKEHFTKLEAPNGKIIAGDVRETVSLDAEEVLALNLVDNVIVKGKKIFVFGPKVSYDVFFELKEGGVIRFYDKGSGFDISDDAILKLENGKEFFLDDLKTKKLIGFGGQDMTYEFLDKLEESSGVISSNWTSKVSGLFKKK</sequence>
<dbReference type="SMART" id="SM00271">
    <property type="entry name" value="DnaJ"/>
    <property type="match status" value="1"/>
</dbReference>
<organism evidence="2">
    <name type="scientific">uncultured marine thaumarchaeote KM3_16_C10</name>
    <dbReference type="NCBI Taxonomy" id="1456042"/>
    <lineage>
        <taxon>Archaea</taxon>
        <taxon>Nitrososphaerota</taxon>
        <taxon>environmental samples</taxon>
    </lineage>
</organism>
<dbReference type="PANTHER" id="PTHR44240:SF10">
    <property type="entry name" value="J DOMAIN-CONTAINING PROTEIN"/>
    <property type="match status" value="1"/>
</dbReference>